<name>A0A5K7YLF6_9BACT</name>
<keyword evidence="1" id="KW-0812">Transmembrane</keyword>
<keyword evidence="1" id="KW-1133">Transmembrane helix</keyword>
<feature type="transmembrane region" description="Helical" evidence="1">
    <location>
        <begin position="17"/>
        <end position="36"/>
    </location>
</feature>
<dbReference type="NCBIfam" id="NF045712">
    <property type="entry name" value="sulf_resp_HmcD"/>
    <property type="match status" value="1"/>
</dbReference>
<proteinExistence type="predicted"/>
<evidence type="ECO:0008006" key="4">
    <source>
        <dbReference type="Google" id="ProtNLM"/>
    </source>
</evidence>
<protein>
    <recommendedName>
        <fullName evidence="4">Hmc operon protein 4</fullName>
    </recommendedName>
</protein>
<dbReference type="KEGG" id="dalk:DSCA_32730"/>
<evidence type="ECO:0000256" key="1">
    <source>
        <dbReference type="SAM" id="Phobius"/>
    </source>
</evidence>
<gene>
    <name evidence="2" type="ORF">DSCA_32730</name>
</gene>
<dbReference type="Proteomes" id="UP000427906">
    <property type="component" value="Chromosome"/>
</dbReference>
<keyword evidence="1" id="KW-0472">Membrane</keyword>
<evidence type="ECO:0000313" key="3">
    <source>
        <dbReference type="Proteomes" id="UP000427906"/>
    </source>
</evidence>
<organism evidence="2 3">
    <name type="scientific">Desulfosarcina alkanivorans</name>
    <dbReference type="NCBI Taxonomy" id="571177"/>
    <lineage>
        <taxon>Bacteria</taxon>
        <taxon>Pseudomonadati</taxon>
        <taxon>Thermodesulfobacteriota</taxon>
        <taxon>Desulfobacteria</taxon>
        <taxon>Desulfobacterales</taxon>
        <taxon>Desulfosarcinaceae</taxon>
        <taxon>Desulfosarcina</taxon>
    </lineage>
</organism>
<accession>A0A5K7YLF6</accession>
<keyword evidence="3" id="KW-1185">Reference proteome</keyword>
<dbReference type="AlphaFoldDB" id="A0A5K7YLF6"/>
<dbReference type="RefSeq" id="WP_269434665.1">
    <property type="nucleotide sequence ID" value="NZ_AP021874.1"/>
</dbReference>
<reference evidence="2 3" key="1">
    <citation type="submission" date="2019-11" db="EMBL/GenBank/DDBJ databases">
        <title>Comparative genomics of hydrocarbon-degrading Desulfosarcina strains.</title>
        <authorList>
            <person name="Watanabe M."/>
            <person name="Kojima H."/>
            <person name="Fukui M."/>
        </authorList>
    </citation>
    <scope>NUCLEOTIDE SEQUENCE [LARGE SCALE GENOMIC DNA]</scope>
    <source>
        <strain evidence="2 3">PL12</strain>
    </source>
</reference>
<sequence length="42" mass="4905">METIVTLQEFMLHTKNITYVLMVVALIGITGFWLFLTDRDDD</sequence>
<dbReference type="EMBL" id="AP021874">
    <property type="protein sequence ID" value="BBO69343.1"/>
    <property type="molecule type" value="Genomic_DNA"/>
</dbReference>
<evidence type="ECO:0000313" key="2">
    <source>
        <dbReference type="EMBL" id="BBO69343.1"/>
    </source>
</evidence>
<dbReference type="InterPro" id="IPR054911">
    <property type="entry name" value="sulf_resp_HmcD"/>
</dbReference>